<keyword evidence="4" id="KW-1185">Reference proteome</keyword>
<dbReference type="Proteomes" id="UP001500190">
    <property type="component" value="Unassembled WGS sequence"/>
</dbReference>
<dbReference type="PANTHER" id="PTHR43313:SF1">
    <property type="entry name" value="3BETA-HYDROXYSTEROID DEHYDROGENASE DHS-16"/>
    <property type="match status" value="1"/>
</dbReference>
<protein>
    <submittedName>
        <fullName evidence="3">SDR family oxidoreductase</fullName>
    </submittedName>
</protein>
<dbReference type="InterPro" id="IPR036291">
    <property type="entry name" value="NAD(P)-bd_dom_sf"/>
</dbReference>
<evidence type="ECO:0000313" key="3">
    <source>
        <dbReference type="EMBL" id="GAA1592467.1"/>
    </source>
</evidence>
<evidence type="ECO:0000256" key="1">
    <source>
        <dbReference type="RuleBase" id="RU000363"/>
    </source>
</evidence>
<reference evidence="3 4" key="1">
    <citation type="journal article" date="2019" name="Int. J. Syst. Evol. Microbiol.">
        <title>The Global Catalogue of Microorganisms (GCM) 10K type strain sequencing project: providing services to taxonomists for standard genome sequencing and annotation.</title>
        <authorList>
            <consortium name="The Broad Institute Genomics Platform"/>
            <consortium name="The Broad Institute Genome Sequencing Center for Infectious Disease"/>
            <person name="Wu L."/>
            <person name="Ma J."/>
        </authorList>
    </citation>
    <scope>NUCLEOTIDE SEQUENCE [LARGE SCALE GENOMIC DNA]</scope>
    <source>
        <strain evidence="3 4">JCM 14304</strain>
    </source>
</reference>
<dbReference type="PRINTS" id="PR00081">
    <property type="entry name" value="GDHRDH"/>
</dbReference>
<gene>
    <name evidence="3" type="ORF">GCM10009742_44040</name>
</gene>
<dbReference type="SUPFAM" id="SSF51735">
    <property type="entry name" value="NAD(P)-binding Rossmann-fold domains"/>
    <property type="match status" value="1"/>
</dbReference>
<dbReference type="InterPro" id="IPR057326">
    <property type="entry name" value="KR_dom"/>
</dbReference>
<comment type="similarity">
    <text evidence="1">Belongs to the short-chain dehydrogenases/reductases (SDR) family.</text>
</comment>
<comment type="caution">
    <text evidence="3">The sequence shown here is derived from an EMBL/GenBank/DDBJ whole genome shotgun (WGS) entry which is preliminary data.</text>
</comment>
<accession>A0ABN2E0J6</accession>
<dbReference type="PRINTS" id="PR00080">
    <property type="entry name" value="SDRFAMILY"/>
</dbReference>
<evidence type="ECO:0000259" key="2">
    <source>
        <dbReference type="SMART" id="SM00822"/>
    </source>
</evidence>
<dbReference type="SMART" id="SM00822">
    <property type="entry name" value="PKS_KR"/>
    <property type="match status" value="1"/>
</dbReference>
<dbReference type="Gene3D" id="3.40.50.720">
    <property type="entry name" value="NAD(P)-binding Rossmann-like Domain"/>
    <property type="match status" value="1"/>
</dbReference>
<proteinExistence type="inferred from homology"/>
<sequence>MKAVLVTGSTGGIGTATVGLLRRRGFTVYAGARGPADFGPEVRVVPLDVTDPESVAAAAKRIEGEVDGLAAVVNNAGVIVQGPIELVPADEWRRQLEVNTLGPASVIREFLPLLRSGTAPRTPGRIVNVSAATGRVAMPLLGALSASKAGLEALSNALRLELAPWKIPVVVIEPGTTETEIFARAGIAADAALRRADRSRVDLYRAHLAAYEKAMTRFKPGPVDKVAEVIVRAVESRSPRRRYAVAEARTFGAVLPNLPAPLRDRLLATATGLSGVRAAGS</sequence>
<feature type="domain" description="Ketoreductase" evidence="2">
    <location>
        <begin position="2"/>
        <end position="175"/>
    </location>
</feature>
<evidence type="ECO:0000313" key="4">
    <source>
        <dbReference type="Proteomes" id="UP001500190"/>
    </source>
</evidence>
<organism evidence="3 4">
    <name type="scientific">Kribbella karoonensis</name>
    <dbReference type="NCBI Taxonomy" id="324851"/>
    <lineage>
        <taxon>Bacteria</taxon>
        <taxon>Bacillati</taxon>
        <taxon>Actinomycetota</taxon>
        <taxon>Actinomycetes</taxon>
        <taxon>Propionibacteriales</taxon>
        <taxon>Kribbellaceae</taxon>
        <taxon>Kribbella</taxon>
    </lineage>
</organism>
<dbReference type="RefSeq" id="WP_344194225.1">
    <property type="nucleotide sequence ID" value="NZ_BAAAND010000007.1"/>
</dbReference>
<dbReference type="PANTHER" id="PTHR43313">
    <property type="entry name" value="SHORT-CHAIN DEHYDROGENASE/REDUCTASE FAMILY 9C"/>
    <property type="match status" value="1"/>
</dbReference>
<dbReference type="InterPro" id="IPR002347">
    <property type="entry name" value="SDR_fam"/>
</dbReference>
<dbReference type="EMBL" id="BAAAND010000007">
    <property type="protein sequence ID" value="GAA1592467.1"/>
    <property type="molecule type" value="Genomic_DNA"/>
</dbReference>
<dbReference type="Pfam" id="PF00106">
    <property type="entry name" value="adh_short"/>
    <property type="match status" value="1"/>
</dbReference>
<name>A0ABN2E0J6_9ACTN</name>